<proteinExistence type="predicted"/>
<dbReference type="PANTHER" id="PTHR34044:SF1">
    <property type="entry name" value="NUCLEAR PROTEIN"/>
    <property type="match status" value="1"/>
</dbReference>
<dbReference type="Proteomes" id="UP001165065">
    <property type="component" value="Unassembled WGS sequence"/>
</dbReference>
<name>A0A9W7L2J4_9STRA</name>
<reference evidence="2" key="1">
    <citation type="journal article" date="2023" name="Commun. Biol.">
        <title>Genome analysis of Parmales, the sister group of diatoms, reveals the evolutionary specialization of diatoms from phago-mixotrophs to photoautotrophs.</title>
        <authorList>
            <person name="Ban H."/>
            <person name="Sato S."/>
            <person name="Yoshikawa S."/>
            <person name="Yamada K."/>
            <person name="Nakamura Y."/>
            <person name="Ichinomiya M."/>
            <person name="Sato N."/>
            <person name="Blanc-Mathieu R."/>
            <person name="Endo H."/>
            <person name="Kuwata A."/>
            <person name="Ogata H."/>
        </authorList>
    </citation>
    <scope>NUCLEOTIDE SEQUENCE [LARGE SCALE GENOMIC DNA]</scope>
</reference>
<evidence type="ECO:0000313" key="2">
    <source>
        <dbReference type="Proteomes" id="UP001165065"/>
    </source>
</evidence>
<evidence type="ECO:0000313" key="1">
    <source>
        <dbReference type="EMBL" id="GMI25601.1"/>
    </source>
</evidence>
<dbReference type="AlphaFoldDB" id="A0A9W7L2J4"/>
<protein>
    <submittedName>
        <fullName evidence="1">Uncharacterized protein</fullName>
    </submittedName>
</protein>
<comment type="caution">
    <text evidence="1">The sequence shown here is derived from an EMBL/GenBank/DDBJ whole genome shotgun (WGS) entry which is preliminary data.</text>
</comment>
<keyword evidence="2" id="KW-1185">Reference proteome</keyword>
<dbReference type="PANTHER" id="PTHR34044">
    <property type="entry name" value="NUCLEAR PROTEIN"/>
    <property type="match status" value="1"/>
</dbReference>
<sequence length="394" mass="43462">MNVWSNSQAVRDYEDFLANKPSAVDWTGDCPSCFIIPSSGFDNPSPCELLLSELADVSKGDVVLEWSEGSPIAIPEEFSSSPAPIYVCLPSSSLSSFVNCEYIQGLRKQYPASPLLEDFVFVHYDGSIAETILRKNNLGGSEQTNLLLNCGFEKSSGRYDYKLIENEVQLGVDAMGIKKVAGRSIACGKWAGSVKERIEDSVKRCCGVEGEGENWEMIDLGFYRDVRRMLFEYGILTSAVRLVGEVHTKTSGDRLTFNDVVMSYEGETIDLVRELSSCLRGGLAVTMMYGFEDRILALAESSNMWKDQEAKTVWGGQKGLGGVWEQQNGWWLEEMTVKALAKAKETRIPIPDPLPMHSEYLQFIGVEVEGEGGEPVAEVGVGGERSFMDALQGK</sequence>
<dbReference type="OrthoDB" id="40417at2759"/>
<accession>A0A9W7L2J4</accession>
<organism evidence="1 2">
    <name type="scientific">Triparma columacea</name>
    <dbReference type="NCBI Taxonomy" id="722753"/>
    <lineage>
        <taxon>Eukaryota</taxon>
        <taxon>Sar</taxon>
        <taxon>Stramenopiles</taxon>
        <taxon>Ochrophyta</taxon>
        <taxon>Bolidophyceae</taxon>
        <taxon>Parmales</taxon>
        <taxon>Triparmaceae</taxon>
        <taxon>Triparma</taxon>
    </lineage>
</organism>
<gene>
    <name evidence="1" type="ORF">TrCOL_g9438</name>
</gene>
<dbReference type="EMBL" id="BRYA01000613">
    <property type="protein sequence ID" value="GMI25601.1"/>
    <property type="molecule type" value="Genomic_DNA"/>
</dbReference>